<dbReference type="Gene3D" id="3.30.70.1560">
    <property type="entry name" value="Alpha-L RNA-binding motif"/>
    <property type="match status" value="1"/>
</dbReference>
<keyword evidence="2 4" id="KW-0694">RNA-binding</keyword>
<organism evidence="7 8">
    <name type="scientific">Candidatus Onthousia excrementipullorum</name>
    <dbReference type="NCBI Taxonomy" id="2840884"/>
    <lineage>
        <taxon>Bacteria</taxon>
        <taxon>Bacillati</taxon>
        <taxon>Bacillota</taxon>
        <taxon>Bacilli</taxon>
        <taxon>Candidatus Onthousia</taxon>
    </lineage>
</organism>
<dbReference type="Proteomes" id="UP000824232">
    <property type="component" value="Unassembled WGS sequence"/>
</dbReference>
<dbReference type="PANTHER" id="PTHR47683:SF2">
    <property type="entry name" value="RNA-BINDING S4 DOMAIN-CONTAINING PROTEIN"/>
    <property type="match status" value="1"/>
</dbReference>
<dbReference type="Pfam" id="PF00849">
    <property type="entry name" value="PseudoU_synth_2"/>
    <property type="match status" value="1"/>
</dbReference>
<protein>
    <recommendedName>
        <fullName evidence="5">Pseudouridine synthase</fullName>
        <ecNumber evidence="5">5.4.99.-</ecNumber>
    </recommendedName>
</protein>
<dbReference type="InterPro" id="IPR020094">
    <property type="entry name" value="TruA/RsuA/RluB/E/F_N"/>
</dbReference>
<dbReference type="GO" id="GO:0120159">
    <property type="term" value="F:rRNA pseudouridine synthase activity"/>
    <property type="evidence" value="ECO:0007669"/>
    <property type="project" value="UniProtKB-ARBA"/>
</dbReference>
<dbReference type="InterPro" id="IPR050343">
    <property type="entry name" value="RsuA_PseudoU_synthase"/>
</dbReference>
<dbReference type="InterPro" id="IPR042092">
    <property type="entry name" value="PsdUridine_s_RsuA/RluB/E/F_cat"/>
</dbReference>
<dbReference type="SMART" id="SM00363">
    <property type="entry name" value="S4"/>
    <property type="match status" value="1"/>
</dbReference>
<evidence type="ECO:0000256" key="2">
    <source>
        <dbReference type="ARBA" id="ARBA00022884"/>
    </source>
</evidence>
<name>A0A9D1DSY5_9FIRM</name>
<dbReference type="GO" id="GO:0005829">
    <property type="term" value="C:cytosol"/>
    <property type="evidence" value="ECO:0007669"/>
    <property type="project" value="UniProtKB-ARBA"/>
</dbReference>
<proteinExistence type="inferred from homology"/>
<dbReference type="SUPFAM" id="SSF55174">
    <property type="entry name" value="Alpha-L RNA-binding motif"/>
    <property type="match status" value="1"/>
</dbReference>
<dbReference type="FunFam" id="3.30.70.580:FF:000005">
    <property type="entry name" value="Pseudouridine synthase"/>
    <property type="match status" value="1"/>
</dbReference>
<evidence type="ECO:0000256" key="4">
    <source>
        <dbReference type="PROSITE-ProRule" id="PRU00182"/>
    </source>
</evidence>
<dbReference type="InterPro" id="IPR006145">
    <property type="entry name" value="PsdUridine_synth_RsuA/RluA"/>
</dbReference>
<accession>A0A9D1DSY5</accession>
<dbReference type="FunFam" id="3.30.70.1560:FF:000001">
    <property type="entry name" value="Pseudouridine synthase"/>
    <property type="match status" value="1"/>
</dbReference>
<evidence type="ECO:0000256" key="3">
    <source>
        <dbReference type="ARBA" id="ARBA00023235"/>
    </source>
</evidence>
<dbReference type="InterPro" id="IPR036986">
    <property type="entry name" value="S4_RNA-bd_sf"/>
</dbReference>
<sequence>MERLQKVIANAGIASRRKAEELIKEGRVTVNGATVTELGTKVTNKDIIKVDGKQIEKEKKVYYLLNKPRGIITSVTDDKERKTVVDLIPCHERIYPVGRLDYDTTGVLLLTNDGEFANILMHPNDKVEKVYIVKVKGIIKGNAINTIKNGVTVDGISYERAKVKLRKTDYKTNTSMLTVTIHEGRNHEVKKMFEAVGFKVLKLRREREFIFDLKGLKSGEYRKLTPKEVAIVYSLEKK</sequence>
<keyword evidence="3 5" id="KW-0413">Isomerase</keyword>
<dbReference type="CDD" id="cd00165">
    <property type="entry name" value="S4"/>
    <property type="match status" value="1"/>
</dbReference>
<dbReference type="Gene3D" id="3.10.290.10">
    <property type="entry name" value="RNA-binding S4 domain"/>
    <property type="match status" value="1"/>
</dbReference>
<reference evidence="7" key="2">
    <citation type="journal article" date="2021" name="PeerJ">
        <title>Extensive microbial diversity within the chicken gut microbiome revealed by metagenomics and culture.</title>
        <authorList>
            <person name="Gilroy R."/>
            <person name="Ravi A."/>
            <person name="Getino M."/>
            <person name="Pursley I."/>
            <person name="Horton D.L."/>
            <person name="Alikhan N.F."/>
            <person name="Baker D."/>
            <person name="Gharbi K."/>
            <person name="Hall N."/>
            <person name="Watson M."/>
            <person name="Adriaenssens E.M."/>
            <person name="Foster-Nyarko E."/>
            <person name="Jarju S."/>
            <person name="Secka A."/>
            <person name="Antonio M."/>
            <person name="Oren A."/>
            <person name="Chaudhuri R.R."/>
            <person name="La Ragione R."/>
            <person name="Hildebrand F."/>
            <person name="Pallen M.J."/>
        </authorList>
    </citation>
    <scope>NUCLEOTIDE SEQUENCE</scope>
    <source>
        <strain evidence="7">CHK184-20233</strain>
    </source>
</reference>
<dbReference type="Pfam" id="PF01479">
    <property type="entry name" value="S4"/>
    <property type="match status" value="1"/>
</dbReference>
<evidence type="ECO:0000256" key="1">
    <source>
        <dbReference type="ARBA" id="ARBA00008348"/>
    </source>
</evidence>
<dbReference type="InterPro" id="IPR020103">
    <property type="entry name" value="PsdUridine_synth_cat_dom_sf"/>
</dbReference>
<evidence type="ECO:0000313" key="8">
    <source>
        <dbReference type="Proteomes" id="UP000824232"/>
    </source>
</evidence>
<reference evidence="7" key="1">
    <citation type="submission" date="2020-10" db="EMBL/GenBank/DDBJ databases">
        <authorList>
            <person name="Gilroy R."/>
        </authorList>
    </citation>
    <scope>NUCLEOTIDE SEQUENCE</scope>
    <source>
        <strain evidence="7">CHK184-20233</strain>
    </source>
</reference>
<dbReference type="PROSITE" id="PS01149">
    <property type="entry name" value="PSI_RSU"/>
    <property type="match status" value="1"/>
</dbReference>
<comment type="similarity">
    <text evidence="1 5">Belongs to the pseudouridine synthase RsuA family.</text>
</comment>
<evidence type="ECO:0000313" key="7">
    <source>
        <dbReference type="EMBL" id="HIR58451.1"/>
    </source>
</evidence>
<dbReference type="AlphaFoldDB" id="A0A9D1DSY5"/>
<dbReference type="Gene3D" id="3.30.70.580">
    <property type="entry name" value="Pseudouridine synthase I, catalytic domain, N-terminal subdomain"/>
    <property type="match status" value="1"/>
</dbReference>
<evidence type="ECO:0000256" key="5">
    <source>
        <dbReference type="RuleBase" id="RU003887"/>
    </source>
</evidence>
<evidence type="ECO:0000259" key="6">
    <source>
        <dbReference type="SMART" id="SM00363"/>
    </source>
</evidence>
<dbReference type="GO" id="GO:0000455">
    <property type="term" value="P:enzyme-directed rRNA pseudouridine synthesis"/>
    <property type="evidence" value="ECO:0007669"/>
    <property type="project" value="UniProtKB-ARBA"/>
</dbReference>
<dbReference type="EC" id="5.4.99.-" evidence="5"/>
<dbReference type="PROSITE" id="PS50889">
    <property type="entry name" value="S4"/>
    <property type="match status" value="1"/>
</dbReference>
<dbReference type="InterPro" id="IPR002942">
    <property type="entry name" value="S4_RNA-bd"/>
</dbReference>
<comment type="caution">
    <text evidence="7">The sequence shown here is derived from an EMBL/GenBank/DDBJ whole genome shotgun (WGS) entry which is preliminary data.</text>
</comment>
<dbReference type="FunFam" id="3.10.290.10:FF:000003">
    <property type="entry name" value="Pseudouridine synthase"/>
    <property type="match status" value="1"/>
</dbReference>
<dbReference type="CDD" id="cd02870">
    <property type="entry name" value="PseudoU_synth_RsuA_like"/>
    <property type="match status" value="1"/>
</dbReference>
<dbReference type="PANTHER" id="PTHR47683">
    <property type="entry name" value="PSEUDOURIDINE SYNTHASE FAMILY PROTEIN-RELATED"/>
    <property type="match status" value="1"/>
</dbReference>
<dbReference type="InterPro" id="IPR018496">
    <property type="entry name" value="PsdUridine_synth_RsuA/RluB_CS"/>
</dbReference>
<dbReference type="EMBL" id="DVHC01000003">
    <property type="protein sequence ID" value="HIR58451.1"/>
    <property type="molecule type" value="Genomic_DNA"/>
</dbReference>
<gene>
    <name evidence="7" type="ORF">IAB38_00205</name>
</gene>
<dbReference type="NCBIfam" id="TIGR00093">
    <property type="entry name" value="pseudouridine synthase"/>
    <property type="match status" value="1"/>
</dbReference>
<dbReference type="SUPFAM" id="SSF55120">
    <property type="entry name" value="Pseudouridine synthase"/>
    <property type="match status" value="1"/>
</dbReference>
<dbReference type="GO" id="GO:0003723">
    <property type="term" value="F:RNA binding"/>
    <property type="evidence" value="ECO:0007669"/>
    <property type="project" value="UniProtKB-KW"/>
</dbReference>
<feature type="domain" description="RNA-binding S4" evidence="6">
    <location>
        <begin position="2"/>
        <end position="64"/>
    </location>
</feature>
<dbReference type="InterPro" id="IPR000748">
    <property type="entry name" value="PsdUridine_synth_RsuA/RluB/E/F"/>
</dbReference>